<dbReference type="GO" id="GO:0015562">
    <property type="term" value="F:efflux transmembrane transporter activity"/>
    <property type="evidence" value="ECO:0007669"/>
    <property type="project" value="InterPro"/>
</dbReference>
<dbReference type="InterPro" id="IPR051906">
    <property type="entry name" value="TolC-like"/>
</dbReference>
<evidence type="ECO:0000256" key="8">
    <source>
        <dbReference type="SAM" id="Coils"/>
    </source>
</evidence>
<protein>
    <recommendedName>
        <fullName evidence="12">TolC family protein</fullName>
    </recommendedName>
</protein>
<dbReference type="GO" id="GO:0009279">
    <property type="term" value="C:cell outer membrane"/>
    <property type="evidence" value="ECO:0007669"/>
    <property type="project" value="UniProtKB-SubCell"/>
</dbReference>
<feature type="signal peptide" evidence="9">
    <location>
        <begin position="1"/>
        <end position="22"/>
    </location>
</feature>
<keyword evidence="3" id="KW-0813">Transport</keyword>
<evidence type="ECO:0000256" key="2">
    <source>
        <dbReference type="ARBA" id="ARBA00007613"/>
    </source>
</evidence>
<keyword evidence="7" id="KW-0998">Cell outer membrane</keyword>
<keyword evidence="8" id="KW-0175">Coiled coil</keyword>
<evidence type="ECO:0000256" key="9">
    <source>
        <dbReference type="SAM" id="SignalP"/>
    </source>
</evidence>
<evidence type="ECO:0000313" key="11">
    <source>
        <dbReference type="Proteomes" id="UP000052020"/>
    </source>
</evidence>
<keyword evidence="9" id="KW-0732">Signal</keyword>
<evidence type="ECO:0000256" key="6">
    <source>
        <dbReference type="ARBA" id="ARBA00023136"/>
    </source>
</evidence>
<sequence>MRVALLGIIVAAALAAPPLGHCATGQDIPDRPLTVEDCTAIALARNPQITASQQQVISARAGVTRARSSYYPQLLLSAVEGLTGGSAFGPAQNGMSRDSDDRREEVDLTLGMTLWQKGRKERVEESKALLLAAGFGHASTTQALVEQVAGDYYGVLAAEQLVEVANAGVESAQGHLEQVKALIEAGAAAEVDVFPAEDDLARAQLDLIDARSGARLAMAALKSSMGLPPEAVFELAEAPAPSDEQIPSLQEALRTALESRPEVLASGASAQAARHALVQAEIERGPVTSVTAGYDQRYTQWSDRDSSWDALVTVSWPLLDGGATKAAATQAGARLRESQADVEGRIDQVELEVEQALVEAERAGERVRASAVSVAAAEARLAAAEGKYRNEVGILLEVIDARVAVTNARATEVQARYDRQIALVQLQRALGTLAVPEANR</sequence>
<organism evidence="10 11">
    <name type="scientific">candidate division KD3-62 bacterium DG_56</name>
    <dbReference type="NCBI Taxonomy" id="1704032"/>
    <lineage>
        <taxon>Bacteria</taxon>
        <taxon>candidate division KD3-62</taxon>
    </lineage>
</organism>
<feature type="chain" id="PRO_5006640179" description="TolC family protein" evidence="9">
    <location>
        <begin position="23"/>
        <end position="440"/>
    </location>
</feature>
<comment type="similarity">
    <text evidence="2">Belongs to the outer membrane factor (OMF) (TC 1.B.17) family.</text>
</comment>
<comment type="caution">
    <text evidence="10">The sequence shown here is derived from an EMBL/GenBank/DDBJ whole genome shotgun (WGS) entry which is preliminary data.</text>
</comment>
<name>A0A0S7XQ52_9BACT</name>
<dbReference type="PIRSF" id="PIRSF001892">
    <property type="entry name" value="CyaE"/>
    <property type="match status" value="1"/>
</dbReference>
<dbReference type="GO" id="GO:0015288">
    <property type="term" value="F:porin activity"/>
    <property type="evidence" value="ECO:0007669"/>
    <property type="project" value="TreeGrafter"/>
</dbReference>
<dbReference type="PANTHER" id="PTHR30026">
    <property type="entry name" value="OUTER MEMBRANE PROTEIN TOLC"/>
    <property type="match status" value="1"/>
</dbReference>
<evidence type="ECO:0000256" key="7">
    <source>
        <dbReference type="ARBA" id="ARBA00023237"/>
    </source>
</evidence>
<dbReference type="InterPro" id="IPR028351">
    <property type="entry name" value="CyaE"/>
</dbReference>
<comment type="subcellular location">
    <subcellularLocation>
        <location evidence="1">Cell outer membrane</location>
    </subcellularLocation>
</comment>
<gene>
    <name evidence="10" type="ORF">AMK68_01720</name>
</gene>
<dbReference type="Pfam" id="PF02321">
    <property type="entry name" value="OEP"/>
    <property type="match status" value="2"/>
</dbReference>
<accession>A0A0S7XQ52</accession>
<dbReference type="SUPFAM" id="SSF56954">
    <property type="entry name" value="Outer membrane efflux proteins (OEP)"/>
    <property type="match status" value="1"/>
</dbReference>
<keyword evidence="6" id="KW-0472">Membrane</keyword>
<dbReference type="InterPro" id="IPR003423">
    <property type="entry name" value="OMP_efflux"/>
</dbReference>
<keyword evidence="5" id="KW-0812">Transmembrane</keyword>
<evidence type="ECO:0000256" key="1">
    <source>
        <dbReference type="ARBA" id="ARBA00004442"/>
    </source>
</evidence>
<evidence type="ECO:0000256" key="5">
    <source>
        <dbReference type="ARBA" id="ARBA00022692"/>
    </source>
</evidence>
<evidence type="ECO:0008006" key="12">
    <source>
        <dbReference type="Google" id="ProtNLM"/>
    </source>
</evidence>
<reference evidence="10 11" key="1">
    <citation type="journal article" date="2015" name="Microbiome">
        <title>Genomic resolution of linkages in carbon, nitrogen, and sulfur cycling among widespread estuary sediment bacteria.</title>
        <authorList>
            <person name="Baker B.J."/>
            <person name="Lazar C.S."/>
            <person name="Teske A.P."/>
            <person name="Dick G.J."/>
        </authorList>
    </citation>
    <scope>NUCLEOTIDE SEQUENCE [LARGE SCALE GENOMIC DNA]</scope>
    <source>
        <strain evidence="10">DG_56</strain>
    </source>
</reference>
<dbReference type="PANTHER" id="PTHR30026:SF20">
    <property type="entry name" value="OUTER MEMBRANE PROTEIN TOLC"/>
    <property type="match status" value="1"/>
</dbReference>
<dbReference type="Proteomes" id="UP000052020">
    <property type="component" value="Unassembled WGS sequence"/>
</dbReference>
<dbReference type="AlphaFoldDB" id="A0A0S7XQ52"/>
<evidence type="ECO:0000256" key="4">
    <source>
        <dbReference type="ARBA" id="ARBA00022452"/>
    </source>
</evidence>
<evidence type="ECO:0000313" key="10">
    <source>
        <dbReference type="EMBL" id="KPJ64399.1"/>
    </source>
</evidence>
<feature type="coiled-coil region" evidence="8">
    <location>
        <begin position="339"/>
        <end position="366"/>
    </location>
</feature>
<dbReference type="EMBL" id="LIZY01000028">
    <property type="protein sequence ID" value="KPJ64399.1"/>
    <property type="molecule type" value="Genomic_DNA"/>
</dbReference>
<keyword evidence="4" id="KW-1134">Transmembrane beta strand</keyword>
<dbReference type="GO" id="GO:1990281">
    <property type="term" value="C:efflux pump complex"/>
    <property type="evidence" value="ECO:0007669"/>
    <property type="project" value="TreeGrafter"/>
</dbReference>
<proteinExistence type="inferred from homology"/>
<evidence type="ECO:0000256" key="3">
    <source>
        <dbReference type="ARBA" id="ARBA00022448"/>
    </source>
</evidence>
<dbReference type="Gene3D" id="1.20.1600.10">
    <property type="entry name" value="Outer membrane efflux proteins (OEP)"/>
    <property type="match status" value="1"/>
</dbReference>